<reference evidence="3" key="1">
    <citation type="submission" date="2023-03" db="EMBL/GenBank/DDBJ databases">
        <authorList>
            <person name="Steffen K."/>
            <person name="Cardenas P."/>
        </authorList>
    </citation>
    <scope>NUCLEOTIDE SEQUENCE</scope>
</reference>
<name>A0AA35TDG6_GEOBA</name>
<dbReference type="GO" id="GO:0003824">
    <property type="term" value="F:catalytic activity"/>
    <property type="evidence" value="ECO:0007669"/>
    <property type="project" value="InterPro"/>
</dbReference>
<feature type="signal peptide" evidence="1">
    <location>
        <begin position="1"/>
        <end position="22"/>
    </location>
</feature>
<evidence type="ECO:0000259" key="2">
    <source>
        <dbReference type="Pfam" id="PF03372"/>
    </source>
</evidence>
<evidence type="ECO:0000313" key="4">
    <source>
        <dbReference type="Proteomes" id="UP001174909"/>
    </source>
</evidence>
<feature type="domain" description="Endonuclease/exonuclease/phosphatase" evidence="2">
    <location>
        <begin position="33"/>
        <end position="365"/>
    </location>
</feature>
<dbReference type="EMBL" id="CASHTH010003553">
    <property type="protein sequence ID" value="CAI8046305.1"/>
    <property type="molecule type" value="Genomic_DNA"/>
</dbReference>
<keyword evidence="4" id="KW-1185">Reference proteome</keyword>
<dbReference type="AlphaFoldDB" id="A0AA35TDG6"/>
<keyword evidence="1" id="KW-0732">Signal</keyword>
<organism evidence="3 4">
    <name type="scientific">Geodia barretti</name>
    <name type="common">Barrett's horny sponge</name>
    <dbReference type="NCBI Taxonomy" id="519541"/>
    <lineage>
        <taxon>Eukaryota</taxon>
        <taxon>Metazoa</taxon>
        <taxon>Porifera</taxon>
        <taxon>Demospongiae</taxon>
        <taxon>Heteroscleromorpha</taxon>
        <taxon>Tetractinellida</taxon>
        <taxon>Astrophorina</taxon>
        <taxon>Geodiidae</taxon>
        <taxon>Geodia</taxon>
    </lineage>
</organism>
<dbReference type="Proteomes" id="UP001174909">
    <property type="component" value="Unassembled WGS sequence"/>
</dbReference>
<proteinExistence type="predicted"/>
<dbReference type="Gene3D" id="3.60.10.10">
    <property type="entry name" value="Endonuclease/exonuclease/phosphatase"/>
    <property type="match status" value="2"/>
</dbReference>
<evidence type="ECO:0000256" key="1">
    <source>
        <dbReference type="SAM" id="SignalP"/>
    </source>
</evidence>
<evidence type="ECO:0000313" key="3">
    <source>
        <dbReference type="EMBL" id="CAI8046305.1"/>
    </source>
</evidence>
<gene>
    <name evidence="3" type="ORF">GBAR_LOCUS25593</name>
</gene>
<accession>A0AA35TDG6</accession>
<comment type="caution">
    <text evidence="3">The sequence shown here is derived from an EMBL/GenBank/DDBJ whole genome shotgun (WGS) entry which is preliminary data.</text>
</comment>
<dbReference type="InterPro" id="IPR036691">
    <property type="entry name" value="Endo/exonu/phosph_ase_sf"/>
</dbReference>
<protein>
    <recommendedName>
        <fullName evidence="2">Endonuclease/exonuclease/phosphatase domain-containing protein</fullName>
    </recommendedName>
</protein>
<dbReference type="InterPro" id="IPR005135">
    <property type="entry name" value="Endo/exonuclease/phosphatase"/>
</dbReference>
<dbReference type="SUPFAM" id="SSF56219">
    <property type="entry name" value="DNase I-like"/>
    <property type="match status" value="1"/>
</dbReference>
<feature type="chain" id="PRO_5041251772" description="Endonuclease/exonuclease/phosphatase domain-containing protein" evidence="1">
    <location>
        <begin position="23"/>
        <end position="409"/>
    </location>
</feature>
<dbReference type="Pfam" id="PF03372">
    <property type="entry name" value="Exo_endo_phos"/>
    <property type="match status" value="1"/>
</dbReference>
<sequence length="409" mass="44885">MVLLKALSLTFLLGVVVQQAASAPGSSRYTTLATYNTGLVFGTIGNVDARLSVLIDQMIQSDVDIFCLQEAWTADVQRKIRRDLKPFYPYAQSAIDLDTEPSDTTTPSCQQGSVDATFDCRALNCAGLSGPAFGVCGTLRCTEEFTRLAEACSSCLILELNSRNETDCLTIPASNFEKTYGLMLLSKKELLNPTADPFNNHSLLRGYLTASVSGVGDLICTHLSTPLAPPPLYVGPPVVVPFLYSSYAEQHRDEVMTLFDVIKNSGIQVPILLGDFNHGPARTGGVVAEFPFYYGLMNARGFVSPYVLKDGRCTFCIDNPLTGGLFPSTIIDHIYITTDTTERVIYAKRLLDKVFPSIGISPSDHYGVKVCLSNIRQNCNFIQKCRFHCTSEIKEFSPFLPDFSDVCFD</sequence>